<dbReference type="EMBL" id="JAMZMK010009492">
    <property type="protein sequence ID" value="KAI7735378.1"/>
    <property type="molecule type" value="Genomic_DNA"/>
</dbReference>
<proteinExistence type="predicted"/>
<accession>A0AAD5C506</accession>
<gene>
    <name evidence="1" type="ORF">M8C21_008318</name>
</gene>
<evidence type="ECO:0000313" key="1">
    <source>
        <dbReference type="EMBL" id="KAI7735378.1"/>
    </source>
</evidence>
<name>A0AAD5C506_AMBAR</name>
<reference evidence="1" key="1">
    <citation type="submission" date="2022-06" db="EMBL/GenBank/DDBJ databases">
        <title>Uncovering the hologenomic basis of an extraordinary plant invasion.</title>
        <authorList>
            <person name="Bieker V.C."/>
            <person name="Martin M.D."/>
            <person name="Gilbert T."/>
            <person name="Hodgins K."/>
            <person name="Battlay P."/>
            <person name="Petersen B."/>
            <person name="Wilson J."/>
        </authorList>
    </citation>
    <scope>NUCLEOTIDE SEQUENCE</scope>
    <source>
        <strain evidence="1">AA19_3_7</strain>
        <tissue evidence="1">Leaf</tissue>
    </source>
</reference>
<evidence type="ECO:0000313" key="2">
    <source>
        <dbReference type="Proteomes" id="UP001206925"/>
    </source>
</evidence>
<organism evidence="1 2">
    <name type="scientific">Ambrosia artemisiifolia</name>
    <name type="common">Common ragweed</name>
    <dbReference type="NCBI Taxonomy" id="4212"/>
    <lineage>
        <taxon>Eukaryota</taxon>
        <taxon>Viridiplantae</taxon>
        <taxon>Streptophyta</taxon>
        <taxon>Embryophyta</taxon>
        <taxon>Tracheophyta</taxon>
        <taxon>Spermatophyta</taxon>
        <taxon>Magnoliopsida</taxon>
        <taxon>eudicotyledons</taxon>
        <taxon>Gunneridae</taxon>
        <taxon>Pentapetalae</taxon>
        <taxon>asterids</taxon>
        <taxon>campanulids</taxon>
        <taxon>Asterales</taxon>
        <taxon>Asteraceae</taxon>
        <taxon>Asteroideae</taxon>
        <taxon>Heliantheae alliance</taxon>
        <taxon>Heliantheae</taxon>
        <taxon>Ambrosia</taxon>
    </lineage>
</organism>
<protein>
    <submittedName>
        <fullName evidence="1">Uncharacterized protein</fullName>
    </submittedName>
</protein>
<sequence>MYSSHPPGFATKKKFLIFKVGKDLPGRSDFLQICSKHDSRGLLWWHKGGLGVGTGSDGEPQGFGLGDCGGVRVVHGGCGSNGGGHEYLWCTGDRCGQRWL</sequence>
<keyword evidence="2" id="KW-1185">Reference proteome</keyword>
<dbReference type="AlphaFoldDB" id="A0AAD5C506"/>
<dbReference type="Proteomes" id="UP001206925">
    <property type="component" value="Unassembled WGS sequence"/>
</dbReference>
<comment type="caution">
    <text evidence="1">The sequence shown here is derived from an EMBL/GenBank/DDBJ whole genome shotgun (WGS) entry which is preliminary data.</text>
</comment>